<evidence type="ECO:0000256" key="1">
    <source>
        <dbReference type="ARBA" id="ARBA00008668"/>
    </source>
</evidence>
<organism evidence="4 5">
    <name type="scientific">Panicum virgatum</name>
    <name type="common">Blackwell switchgrass</name>
    <dbReference type="NCBI Taxonomy" id="38727"/>
    <lineage>
        <taxon>Eukaryota</taxon>
        <taxon>Viridiplantae</taxon>
        <taxon>Streptophyta</taxon>
        <taxon>Embryophyta</taxon>
        <taxon>Tracheophyta</taxon>
        <taxon>Spermatophyta</taxon>
        <taxon>Magnoliopsida</taxon>
        <taxon>Liliopsida</taxon>
        <taxon>Poales</taxon>
        <taxon>Poaceae</taxon>
        <taxon>PACMAD clade</taxon>
        <taxon>Panicoideae</taxon>
        <taxon>Panicodae</taxon>
        <taxon>Paniceae</taxon>
        <taxon>Panicinae</taxon>
        <taxon>Panicum</taxon>
        <taxon>Panicum sect. Hiantes</taxon>
    </lineage>
</organism>
<name>A0A8T0TG31_PANVG</name>
<dbReference type="OrthoDB" id="1600564at2759"/>
<dbReference type="PANTHER" id="PTHR45648:SF99">
    <property type="entry name" value="OS02G0740400 PROTEIN"/>
    <property type="match status" value="1"/>
</dbReference>
<keyword evidence="3" id="KW-0442">Lipid degradation</keyword>
<dbReference type="Proteomes" id="UP000823388">
    <property type="component" value="Chromosome 4N"/>
</dbReference>
<evidence type="ECO:0000313" key="4">
    <source>
        <dbReference type="EMBL" id="KAG2608578.1"/>
    </source>
</evidence>
<dbReference type="InterPro" id="IPR001087">
    <property type="entry name" value="GDSL"/>
</dbReference>
<comment type="similarity">
    <text evidence="1">Belongs to the 'GDSL' lipolytic enzyme family.</text>
</comment>
<comment type="caution">
    <text evidence="4">The sequence shown here is derived from an EMBL/GenBank/DDBJ whole genome shotgun (WGS) entry which is preliminary data.</text>
</comment>
<dbReference type="EMBL" id="CM029044">
    <property type="protein sequence ID" value="KAG2608578.1"/>
    <property type="molecule type" value="Genomic_DNA"/>
</dbReference>
<dbReference type="CDD" id="cd01837">
    <property type="entry name" value="SGNH_plant_lipase_like"/>
    <property type="match status" value="1"/>
</dbReference>
<protein>
    <recommendedName>
        <fullName evidence="6">GDSL esterase/lipase</fullName>
    </recommendedName>
</protein>
<dbReference type="PANTHER" id="PTHR45648">
    <property type="entry name" value="GDSL LIPASE/ACYLHYDROLASE FAMILY PROTEIN (AFU_ORTHOLOGUE AFUA_4G14700)"/>
    <property type="match status" value="1"/>
</dbReference>
<dbReference type="InterPro" id="IPR051058">
    <property type="entry name" value="GDSL_Est/Lipase"/>
</dbReference>
<dbReference type="AlphaFoldDB" id="A0A8T0TG31"/>
<dbReference type="GO" id="GO:0016042">
    <property type="term" value="P:lipid catabolic process"/>
    <property type="evidence" value="ECO:0007669"/>
    <property type="project" value="UniProtKB-KW"/>
</dbReference>
<dbReference type="GO" id="GO:0016788">
    <property type="term" value="F:hydrolase activity, acting on ester bonds"/>
    <property type="evidence" value="ECO:0007669"/>
    <property type="project" value="InterPro"/>
</dbReference>
<evidence type="ECO:0000256" key="3">
    <source>
        <dbReference type="ARBA" id="ARBA00022963"/>
    </source>
</evidence>
<dbReference type="Pfam" id="PF00657">
    <property type="entry name" value="Lipase_GDSL"/>
    <property type="match status" value="1"/>
</dbReference>
<gene>
    <name evidence="4" type="ORF">PVAP13_4NG329800</name>
</gene>
<dbReference type="InterPro" id="IPR035669">
    <property type="entry name" value="SGNH_plant_lipase-like"/>
</dbReference>
<evidence type="ECO:0008006" key="6">
    <source>
        <dbReference type="Google" id="ProtNLM"/>
    </source>
</evidence>
<evidence type="ECO:0000256" key="2">
    <source>
        <dbReference type="ARBA" id="ARBA00022801"/>
    </source>
</evidence>
<dbReference type="SUPFAM" id="SSF52266">
    <property type="entry name" value="SGNH hydrolase"/>
    <property type="match status" value="1"/>
</dbReference>
<keyword evidence="5" id="KW-1185">Reference proteome</keyword>
<dbReference type="Gene3D" id="3.40.50.1110">
    <property type="entry name" value="SGNH hydrolase"/>
    <property type="match status" value="1"/>
</dbReference>
<sequence length="378" mass="39596">MGMGYELAVKQALVVSIVLGVAVAGVEPSKKMMRLRQVPAMYVFGDSTLDVGNNNYLPGEGVPRANKPYYGIDLPGSGKPTGRFSNGYNTADFVAKTLGFNKSPLAYFVLKAHDKLIPSAITRGVSYASAGSGILDSTNAGGNIPLSQQVRLFQSTKAEMDATVGPGAVTSLLTRSFFLLGVGSNDLFVFTTELAKQNRSATQSDIAVLYGSLISNYSAAITELYELGARKLGIINVGPVGCVPRVRVLNATGGCADGMNQLAAGFDAALESLLAGLAAKLPGMAYSLADSFGLAARTDQLAAGFVNADSACCGGGRLGAEADCLPGATLCADRDRFLFWDRVHPSQRAAMLSAQAYYDGPAQFTKPINFKQLAQAQE</sequence>
<evidence type="ECO:0000313" key="5">
    <source>
        <dbReference type="Proteomes" id="UP000823388"/>
    </source>
</evidence>
<keyword evidence="2" id="KW-0378">Hydrolase</keyword>
<proteinExistence type="inferred from homology"/>
<dbReference type="InterPro" id="IPR036514">
    <property type="entry name" value="SGNH_hydro_sf"/>
</dbReference>
<reference evidence="4" key="1">
    <citation type="submission" date="2020-05" db="EMBL/GenBank/DDBJ databases">
        <title>WGS assembly of Panicum virgatum.</title>
        <authorList>
            <person name="Lovell J.T."/>
            <person name="Jenkins J."/>
            <person name="Shu S."/>
            <person name="Juenger T.E."/>
            <person name="Schmutz J."/>
        </authorList>
    </citation>
    <scope>NUCLEOTIDE SEQUENCE</scope>
    <source>
        <strain evidence="4">AP13</strain>
    </source>
</reference>
<keyword evidence="3" id="KW-0443">Lipid metabolism</keyword>
<accession>A0A8T0TG31</accession>